<gene>
    <name evidence="6" type="ORF">DX912_06460</name>
</gene>
<comment type="subcellular location">
    <subcellularLocation>
        <location evidence="1">Membrane</location>
    </subcellularLocation>
</comment>
<name>A0A3D8VFS2_9GAMM</name>
<keyword evidence="3 5" id="KW-1133">Transmembrane helix</keyword>
<proteinExistence type="predicted"/>
<dbReference type="SUPFAM" id="SSF161084">
    <property type="entry name" value="MAPEG domain-like"/>
    <property type="match status" value="1"/>
</dbReference>
<dbReference type="RefSeq" id="WP_115841662.1">
    <property type="nucleotide sequence ID" value="NZ_CP183976.1"/>
</dbReference>
<organism evidence="6 7">
    <name type="scientific">Lysobacter soli</name>
    <dbReference type="NCBI Taxonomy" id="453783"/>
    <lineage>
        <taxon>Bacteria</taxon>
        <taxon>Pseudomonadati</taxon>
        <taxon>Pseudomonadota</taxon>
        <taxon>Gammaproteobacteria</taxon>
        <taxon>Lysobacterales</taxon>
        <taxon>Lysobacteraceae</taxon>
        <taxon>Lysobacter</taxon>
    </lineage>
</organism>
<feature type="transmembrane region" description="Helical" evidence="5">
    <location>
        <begin position="116"/>
        <end position="138"/>
    </location>
</feature>
<evidence type="ECO:0000256" key="5">
    <source>
        <dbReference type="SAM" id="Phobius"/>
    </source>
</evidence>
<dbReference type="AlphaFoldDB" id="A0A3D8VFS2"/>
<evidence type="ECO:0000313" key="7">
    <source>
        <dbReference type="Proteomes" id="UP000256829"/>
    </source>
</evidence>
<dbReference type="Pfam" id="PF01124">
    <property type="entry name" value="MAPEG"/>
    <property type="match status" value="1"/>
</dbReference>
<evidence type="ECO:0000313" key="6">
    <source>
        <dbReference type="EMBL" id="RDY68237.1"/>
    </source>
</evidence>
<dbReference type="InterPro" id="IPR001129">
    <property type="entry name" value="Membr-assoc_MAPEG"/>
</dbReference>
<dbReference type="EMBL" id="QTJR01000003">
    <property type="protein sequence ID" value="RDY68237.1"/>
    <property type="molecule type" value="Genomic_DNA"/>
</dbReference>
<sequence length="140" mass="15807">MDARLIFMPAVAMVALTFVVWWRMYVVRIGQMKRERIHPQAVATSAQSSARLTDSCAADNFRNLFELPVLFYVALVVAAITGQVNATTIALAWAFVLLRIVHSAIHCTYNEVMHRFYAYVAGGMALWLLWGAIAVGWWRT</sequence>
<reference evidence="6 7" key="1">
    <citation type="submission" date="2018-08" db="EMBL/GenBank/DDBJ databases">
        <title>Lysobacter soli KCTC 22011, whole genome shotgun sequence.</title>
        <authorList>
            <person name="Zhang X."/>
            <person name="Feng G."/>
            <person name="Zhu H."/>
        </authorList>
    </citation>
    <scope>NUCLEOTIDE SEQUENCE [LARGE SCALE GENOMIC DNA]</scope>
    <source>
        <strain evidence="6 7">KCTC 22011</strain>
    </source>
</reference>
<evidence type="ECO:0008006" key="8">
    <source>
        <dbReference type="Google" id="ProtNLM"/>
    </source>
</evidence>
<keyword evidence="2 5" id="KW-0812">Transmembrane</keyword>
<evidence type="ECO:0000256" key="1">
    <source>
        <dbReference type="ARBA" id="ARBA00004370"/>
    </source>
</evidence>
<feature type="transmembrane region" description="Helical" evidence="5">
    <location>
        <begin position="6"/>
        <end position="26"/>
    </location>
</feature>
<dbReference type="InterPro" id="IPR023352">
    <property type="entry name" value="MAPEG-like_dom_sf"/>
</dbReference>
<keyword evidence="4 5" id="KW-0472">Membrane</keyword>
<accession>A0A3D8VFS2</accession>
<feature type="transmembrane region" description="Helical" evidence="5">
    <location>
        <begin position="69"/>
        <end position="96"/>
    </location>
</feature>
<evidence type="ECO:0000256" key="3">
    <source>
        <dbReference type="ARBA" id="ARBA00022989"/>
    </source>
</evidence>
<dbReference type="Gene3D" id="1.20.120.550">
    <property type="entry name" value="Membrane associated eicosanoid/glutathione metabolism-like domain"/>
    <property type="match status" value="1"/>
</dbReference>
<protein>
    <recommendedName>
        <fullName evidence="8">MAPEG family protein</fullName>
    </recommendedName>
</protein>
<comment type="caution">
    <text evidence="6">The sequence shown here is derived from an EMBL/GenBank/DDBJ whole genome shotgun (WGS) entry which is preliminary data.</text>
</comment>
<evidence type="ECO:0000256" key="4">
    <source>
        <dbReference type="ARBA" id="ARBA00023136"/>
    </source>
</evidence>
<keyword evidence="7" id="KW-1185">Reference proteome</keyword>
<dbReference type="GO" id="GO:0016020">
    <property type="term" value="C:membrane"/>
    <property type="evidence" value="ECO:0007669"/>
    <property type="project" value="UniProtKB-SubCell"/>
</dbReference>
<dbReference type="Proteomes" id="UP000256829">
    <property type="component" value="Unassembled WGS sequence"/>
</dbReference>
<evidence type="ECO:0000256" key="2">
    <source>
        <dbReference type="ARBA" id="ARBA00022692"/>
    </source>
</evidence>